<dbReference type="InterPro" id="IPR009003">
    <property type="entry name" value="Peptidase_S1_PA"/>
</dbReference>
<organism evidence="2 3">
    <name type="scientific">Adineta ricciae</name>
    <name type="common">Rotifer</name>
    <dbReference type="NCBI Taxonomy" id="249248"/>
    <lineage>
        <taxon>Eukaryota</taxon>
        <taxon>Metazoa</taxon>
        <taxon>Spiralia</taxon>
        <taxon>Gnathifera</taxon>
        <taxon>Rotifera</taxon>
        <taxon>Eurotatoria</taxon>
        <taxon>Bdelloidea</taxon>
        <taxon>Adinetida</taxon>
        <taxon>Adinetidae</taxon>
        <taxon>Adineta</taxon>
    </lineage>
</organism>
<keyword evidence="1" id="KW-0732">Signal</keyword>
<evidence type="ECO:0000256" key="1">
    <source>
        <dbReference type="SAM" id="SignalP"/>
    </source>
</evidence>
<sequence length="135" mass="15975">MIHLSFLQTFIFCSIILNTNSKSQSRQYQNVFNIPQYYYQQQQQQQQQQQPLTVNGQKWFYSSNQQPYAYSWYWTNNDVPSSNFYKNSLPMNQGDQMSDWACGRSPVTNRFSRIMGGQDAVPHSYPWMVSLAKRS</sequence>
<comment type="caution">
    <text evidence="2">The sequence shown here is derived from an EMBL/GenBank/DDBJ whole genome shotgun (WGS) entry which is preliminary data.</text>
</comment>
<gene>
    <name evidence="2" type="ORF">XAT740_LOCUS59482</name>
</gene>
<feature type="signal peptide" evidence="1">
    <location>
        <begin position="1"/>
        <end position="21"/>
    </location>
</feature>
<name>A0A816GHC5_ADIRI</name>
<reference evidence="2" key="1">
    <citation type="submission" date="2021-02" db="EMBL/GenBank/DDBJ databases">
        <authorList>
            <person name="Nowell W R."/>
        </authorList>
    </citation>
    <scope>NUCLEOTIDE SEQUENCE</scope>
</reference>
<dbReference type="SUPFAM" id="SSF50494">
    <property type="entry name" value="Trypsin-like serine proteases"/>
    <property type="match status" value="1"/>
</dbReference>
<dbReference type="EMBL" id="CAJNOR010013816">
    <property type="protein sequence ID" value="CAF1675322.1"/>
    <property type="molecule type" value="Genomic_DNA"/>
</dbReference>
<dbReference type="AlphaFoldDB" id="A0A816GHC5"/>
<keyword evidence="3" id="KW-1185">Reference proteome</keyword>
<accession>A0A816GHC5</accession>
<evidence type="ECO:0000313" key="3">
    <source>
        <dbReference type="Proteomes" id="UP000663828"/>
    </source>
</evidence>
<proteinExistence type="predicted"/>
<evidence type="ECO:0000313" key="2">
    <source>
        <dbReference type="EMBL" id="CAF1675322.1"/>
    </source>
</evidence>
<feature type="non-terminal residue" evidence="2">
    <location>
        <position position="135"/>
    </location>
</feature>
<protein>
    <submittedName>
        <fullName evidence="2">Uncharacterized protein</fullName>
    </submittedName>
</protein>
<feature type="chain" id="PRO_5032607265" evidence="1">
    <location>
        <begin position="22"/>
        <end position="135"/>
    </location>
</feature>
<dbReference type="Proteomes" id="UP000663828">
    <property type="component" value="Unassembled WGS sequence"/>
</dbReference>